<evidence type="ECO:0000313" key="3">
    <source>
        <dbReference type="Proteomes" id="UP000288024"/>
    </source>
</evidence>
<organism evidence="2 3">
    <name type="scientific">Niallia taxi</name>
    <dbReference type="NCBI Taxonomy" id="2499688"/>
    <lineage>
        <taxon>Bacteria</taxon>
        <taxon>Bacillati</taxon>
        <taxon>Bacillota</taxon>
        <taxon>Bacilli</taxon>
        <taxon>Bacillales</taxon>
        <taxon>Bacillaceae</taxon>
        <taxon>Niallia</taxon>
    </lineage>
</organism>
<feature type="transmembrane region" description="Helical" evidence="1">
    <location>
        <begin position="62"/>
        <end position="80"/>
    </location>
</feature>
<protein>
    <submittedName>
        <fullName evidence="2">Uncharacterized protein</fullName>
    </submittedName>
</protein>
<keyword evidence="1" id="KW-0472">Membrane</keyword>
<dbReference type="Proteomes" id="UP000288024">
    <property type="component" value="Unassembled WGS sequence"/>
</dbReference>
<dbReference type="InterPro" id="IPR043993">
    <property type="entry name" value="T4SS_pilin"/>
</dbReference>
<keyword evidence="1" id="KW-1133">Transmembrane helix</keyword>
<dbReference type="Pfam" id="PF18895">
    <property type="entry name" value="T4SS_pilin"/>
    <property type="match status" value="1"/>
</dbReference>
<proteinExistence type="predicted"/>
<evidence type="ECO:0000313" key="2">
    <source>
        <dbReference type="EMBL" id="RVT59545.1"/>
    </source>
</evidence>
<evidence type="ECO:0000256" key="1">
    <source>
        <dbReference type="SAM" id="Phobius"/>
    </source>
</evidence>
<sequence length="128" mass="13480">MNFAIQKAKMVRDIPYYLTAAFMVYLFTSVPENALAAWKKAGIATNGGSAQNSKIFDDLNNVIYLITAVGGFWSLGCLIFSGMKLSAAQGGNPQARTQGIIGLVMAGVGVFVIVKAKTIAGYFAGFGA</sequence>
<keyword evidence="1" id="KW-0812">Transmembrane</keyword>
<reference evidence="2 3" key="1">
    <citation type="submission" date="2019-01" db="EMBL/GenBank/DDBJ databases">
        <title>Bacillus sp. M5HDSG1-1, whole genome shotgun sequence.</title>
        <authorList>
            <person name="Tuo L."/>
        </authorList>
    </citation>
    <scope>NUCLEOTIDE SEQUENCE [LARGE SCALE GENOMIC DNA]</scope>
    <source>
        <strain evidence="2 3">M5HDSG1-1</strain>
    </source>
</reference>
<accession>A0A437K7X5</accession>
<name>A0A437K7X5_9BACI</name>
<dbReference type="EMBL" id="RZTZ01000009">
    <property type="protein sequence ID" value="RVT59545.1"/>
    <property type="molecule type" value="Genomic_DNA"/>
</dbReference>
<dbReference type="GeneID" id="87619071"/>
<keyword evidence="3" id="KW-1185">Reference proteome</keyword>
<dbReference type="AlphaFoldDB" id="A0A437K7X5"/>
<comment type="caution">
    <text evidence="2">The sequence shown here is derived from an EMBL/GenBank/DDBJ whole genome shotgun (WGS) entry which is preliminary data.</text>
</comment>
<feature type="transmembrane region" description="Helical" evidence="1">
    <location>
        <begin position="100"/>
        <end position="124"/>
    </location>
</feature>
<dbReference type="RefSeq" id="WP_127739987.1">
    <property type="nucleotide sequence ID" value="NZ_CAJCKN010000005.1"/>
</dbReference>
<gene>
    <name evidence="2" type="ORF">EM808_19830</name>
</gene>